<dbReference type="AlphaFoldDB" id="A0A953HXE6"/>
<accession>A0A953HXE6</accession>
<keyword evidence="2" id="KW-1185">Reference proteome</keyword>
<evidence type="ECO:0008006" key="3">
    <source>
        <dbReference type="Google" id="ProtNLM"/>
    </source>
</evidence>
<organism evidence="1 2">
    <name type="scientific">Membranihabitans marinus</name>
    <dbReference type="NCBI Taxonomy" id="1227546"/>
    <lineage>
        <taxon>Bacteria</taxon>
        <taxon>Pseudomonadati</taxon>
        <taxon>Bacteroidota</taxon>
        <taxon>Saprospiria</taxon>
        <taxon>Saprospirales</taxon>
        <taxon>Saprospiraceae</taxon>
        <taxon>Membranihabitans</taxon>
    </lineage>
</organism>
<comment type="caution">
    <text evidence="1">The sequence shown here is derived from an EMBL/GenBank/DDBJ whole genome shotgun (WGS) entry which is preliminary data.</text>
</comment>
<dbReference type="RefSeq" id="WP_222581090.1">
    <property type="nucleotide sequence ID" value="NZ_JAHVHU010000015.1"/>
</dbReference>
<evidence type="ECO:0000313" key="1">
    <source>
        <dbReference type="EMBL" id="MBY5959553.1"/>
    </source>
</evidence>
<reference evidence="1" key="1">
    <citation type="submission" date="2021-06" db="EMBL/GenBank/DDBJ databases">
        <title>44 bacteria genomes isolated from Dapeng, Shenzhen.</title>
        <authorList>
            <person name="Zheng W."/>
            <person name="Yu S."/>
            <person name="Huang Y."/>
        </authorList>
    </citation>
    <scope>NUCLEOTIDE SEQUENCE</scope>
    <source>
        <strain evidence="1">DP5N28-2</strain>
    </source>
</reference>
<dbReference type="EMBL" id="JAHVHU010000015">
    <property type="protein sequence ID" value="MBY5959553.1"/>
    <property type="molecule type" value="Genomic_DNA"/>
</dbReference>
<gene>
    <name evidence="1" type="ORF">KUV50_15480</name>
</gene>
<dbReference type="Proteomes" id="UP000753961">
    <property type="component" value="Unassembled WGS sequence"/>
</dbReference>
<sequence length="469" mass="51538">MIKFQFRNARRVHGVPLILSVVLLWFVSSEAIAQSNEDALRISTFDIDVTPPVDRDYLTYDPQVGTWDMGLRAKGVVIQGSGKPVVLCAIDWIAIGNEGMDAFKGTLSKAAGTTPERVSVNVLHQHDAPRCDFGAEQRILAAGADPASYQPVNFDGTFARKVLQELRSAVSTSLDQSKPINKIGFGEAEVYKVASNRNIYDEKGMVRATRYTATADPELRAEPEGLIDPMVSVVSFWNEEEPVAVLSFYATHPQSYYRTGIPNPDFPGIARFMRQLAVPQALHIHFDGAGGNIGAGKYNDGSPENRGILAGRLADGMKRAWEATEIQDINSMNWEVEKVSLPPRKNLYDIRSALVNGDTSYHKDNGLARKMAFLDRMERGAKIDIGMLAVNDVRILYMPGELFVEYQLAAKAERPDLKVAMAAYGDLGPGYIGTEVSYEKGGYEVSERASNVDPSVEGVLMGAVRKLLK</sequence>
<protein>
    <recommendedName>
        <fullName evidence="3">Neutral/alkaline non-lysosomal ceramidase, N-terminal</fullName>
    </recommendedName>
</protein>
<evidence type="ECO:0000313" key="2">
    <source>
        <dbReference type="Proteomes" id="UP000753961"/>
    </source>
</evidence>
<name>A0A953HXE6_9BACT</name>
<proteinExistence type="predicted"/>